<evidence type="ECO:0000313" key="1">
    <source>
        <dbReference type="EMBL" id="CAK9133747.1"/>
    </source>
</evidence>
<sequence>MRPVSPLELPDRTGIVCPNTVPFLLRSSTSSDESPSREFGDSCLKWHQDELGVSSAVRTGRPTESVTIDPGKVSTSLWRHSAWEWAKAPQQAVLR</sequence>
<gene>
    <name evidence="1" type="ORF">ILEXP_LOCUS667</name>
</gene>
<comment type="caution">
    <text evidence="1">The sequence shown here is derived from an EMBL/GenBank/DDBJ whole genome shotgun (WGS) entry which is preliminary data.</text>
</comment>
<feature type="non-terminal residue" evidence="1">
    <location>
        <position position="95"/>
    </location>
</feature>
<name>A0ABC8QN07_9AQUA</name>
<organism evidence="1 2">
    <name type="scientific">Ilex paraguariensis</name>
    <name type="common">yerba mate</name>
    <dbReference type="NCBI Taxonomy" id="185542"/>
    <lineage>
        <taxon>Eukaryota</taxon>
        <taxon>Viridiplantae</taxon>
        <taxon>Streptophyta</taxon>
        <taxon>Embryophyta</taxon>
        <taxon>Tracheophyta</taxon>
        <taxon>Spermatophyta</taxon>
        <taxon>Magnoliopsida</taxon>
        <taxon>eudicotyledons</taxon>
        <taxon>Gunneridae</taxon>
        <taxon>Pentapetalae</taxon>
        <taxon>asterids</taxon>
        <taxon>campanulids</taxon>
        <taxon>Aquifoliales</taxon>
        <taxon>Aquifoliaceae</taxon>
        <taxon>Ilex</taxon>
    </lineage>
</organism>
<dbReference type="AlphaFoldDB" id="A0ABC8QN07"/>
<dbReference type="EMBL" id="CAUOFW020000155">
    <property type="protein sequence ID" value="CAK9133747.1"/>
    <property type="molecule type" value="Genomic_DNA"/>
</dbReference>
<evidence type="ECO:0000313" key="2">
    <source>
        <dbReference type="Proteomes" id="UP001642360"/>
    </source>
</evidence>
<reference evidence="1 2" key="1">
    <citation type="submission" date="2024-02" db="EMBL/GenBank/DDBJ databases">
        <authorList>
            <person name="Vignale AGUSTIN F."/>
            <person name="Sosa J E."/>
            <person name="Modenutti C."/>
        </authorList>
    </citation>
    <scope>NUCLEOTIDE SEQUENCE [LARGE SCALE GENOMIC DNA]</scope>
</reference>
<dbReference type="Proteomes" id="UP001642360">
    <property type="component" value="Unassembled WGS sequence"/>
</dbReference>
<protein>
    <submittedName>
        <fullName evidence="1">Uncharacterized protein</fullName>
    </submittedName>
</protein>
<proteinExistence type="predicted"/>
<keyword evidence="2" id="KW-1185">Reference proteome</keyword>
<accession>A0ABC8QN07</accession>